<dbReference type="InterPro" id="IPR051469">
    <property type="entry name" value="FliN/MopA/SpaO"/>
</dbReference>
<keyword evidence="1" id="KW-0145">Chemotaxis</keyword>
<dbReference type="CDD" id="cd17910">
    <property type="entry name" value="CheC_ClassII"/>
    <property type="match status" value="1"/>
</dbReference>
<dbReference type="OrthoDB" id="281471at2"/>
<dbReference type="PANTHER" id="PTHR43484:SF1">
    <property type="entry name" value="FLAGELLAR MOTOR SWITCH PROTEIN FLIN"/>
    <property type="match status" value="1"/>
</dbReference>
<dbReference type="AlphaFoldDB" id="A0A5B8QYX9"/>
<evidence type="ECO:0000259" key="3">
    <source>
        <dbReference type="Pfam" id="PF13690"/>
    </source>
</evidence>
<dbReference type="GO" id="GO:0006935">
    <property type="term" value="P:chemotaxis"/>
    <property type="evidence" value="ECO:0007669"/>
    <property type="project" value="UniProtKB-KW"/>
</dbReference>
<evidence type="ECO:0000259" key="2">
    <source>
        <dbReference type="Pfam" id="PF04509"/>
    </source>
</evidence>
<dbReference type="InterPro" id="IPR028051">
    <property type="entry name" value="CheX-like_dom"/>
</dbReference>
<dbReference type="EMBL" id="CP031775">
    <property type="protein sequence ID" value="QDZ91228.1"/>
    <property type="molecule type" value="Genomic_DNA"/>
</dbReference>
<accession>A0A5B8QYX9</accession>
<evidence type="ECO:0000313" key="4">
    <source>
        <dbReference type="EMBL" id="QDZ91228.1"/>
    </source>
</evidence>
<organism evidence="4 5">
    <name type="scientific">Shewanella decolorationis</name>
    <dbReference type="NCBI Taxonomy" id="256839"/>
    <lineage>
        <taxon>Bacteria</taxon>
        <taxon>Pseudomonadati</taxon>
        <taxon>Pseudomonadota</taxon>
        <taxon>Gammaproteobacteria</taxon>
        <taxon>Alteromonadales</taxon>
        <taxon>Shewanellaceae</taxon>
        <taxon>Shewanella</taxon>
    </lineage>
</organism>
<dbReference type="Pfam" id="PF04509">
    <property type="entry name" value="CheC"/>
    <property type="match status" value="1"/>
</dbReference>
<dbReference type="KEGG" id="sdeo:D0436_12550"/>
<proteinExistence type="predicted"/>
<gene>
    <name evidence="4" type="ORF">D0436_12550</name>
</gene>
<dbReference type="SUPFAM" id="SSF103039">
    <property type="entry name" value="CheC-like"/>
    <property type="match status" value="1"/>
</dbReference>
<dbReference type="InterPro" id="IPR007597">
    <property type="entry name" value="CheC"/>
</dbReference>
<dbReference type="InterPro" id="IPR028976">
    <property type="entry name" value="CheC-like_sf"/>
</dbReference>
<evidence type="ECO:0000256" key="1">
    <source>
        <dbReference type="ARBA" id="ARBA00022500"/>
    </source>
</evidence>
<dbReference type="Proteomes" id="UP000321124">
    <property type="component" value="Chromosome"/>
</dbReference>
<sequence>MNMLLSEEQRDALQELMNISMGQAANSLARLIGAKITLSIPKISDVTPEQFCTMLSDETVWYTRQSFLGTIKGEVIATLSKQGCDAIGQLMDYELPLTQDSLNELLLELANILAGACLTGFAEQLALNAKLSMPTMYSASNQHYHYRWASTLMMEVEFKVEVSQFDSKIVICLEENSVQTLLAKLQLLLE</sequence>
<dbReference type="RefSeq" id="WP_023265601.1">
    <property type="nucleotide sequence ID" value="NZ_BSOL01000005.1"/>
</dbReference>
<dbReference type="PANTHER" id="PTHR43484">
    <property type="match status" value="1"/>
</dbReference>
<evidence type="ECO:0000313" key="5">
    <source>
        <dbReference type="Proteomes" id="UP000321124"/>
    </source>
</evidence>
<protein>
    <submittedName>
        <fullName evidence="4">Chemotaxis protein CheX</fullName>
    </submittedName>
</protein>
<feature type="domain" description="CheC-like protein" evidence="2">
    <location>
        <begin position="8"/>
        <end position="43"/>
    </location>
</feature>
<dbReference type="Gene3D" id="3.40.1550.10">
    <property type="entry name" value="CheC-like"/>
    <property type="match status" value="1"/>
</dbReference>
<feature type="domain" description="Chemotaxis phosphatase CheX-like" evidence="3">
    <location>
        <begin position="66"/>
        <end position="143"/>
    </location>
</feature>
<dbReference type="GO" id="GO:0016787">
    <property type="term" value="F:hydrolase activity"/>
    <property type="evidence" value="ECO:0007669"/>
    <property type="project" value="InterPro"/>
</dbReference>
<name>A0A5B8QYX9_9GAMM</name>
<dbReference type="Pfam" id="PF13690">
    <property type="entry name" value="CheX"/>
    <property type="match status" value="1"/>
</dbReference>
<reference evidence="4 5" key="1">
    <citation type="journal article" date="2019" name="Ecotoxicol. Environ. Saf.">
        <title>Microbial characterization of heavy metal resistant bacterial strains isolated from an electroplating wastewater treatment plant.</title>
        <authorList>
            <person name="Cai X."/>
            <person name="Zheng X."/>
            <person name="Zhang D."/>
            <person name="Iqbal W."/>
            <person name="Liu C."/>
            <person name="Yang B."/>
            <person name="Zhao X."/>
            <person name="Lu X."/>
            <person name="Mao Y."/>
        </authorList>
    </citation>
    <scope>NUCLEOTIDE SEQUENCE [LARGE SCALE GENOMIC DNA]</scope>
    <source>
        <strain evidence="4 5">Ni1-3</strain>
    </source>
</reference>